<gene>
    <name evidence="9" type="primary">aroA</name>
    <name evidence="11" type="ordered locus">Thal_1513</name>
</gene>
<keyword evidence="4 9" id="KW-0963">Cytoplasm</keyword>
<dbReference type="STRING" id="638303.Thal_1513"/>
<feature type="active site" description="Proton acceptor" evidence="9">
    <location>
        <position position="317"/>
    </location>
</feature>
<dbReference type="KEGG" id="tal:Thal_1513"/>
<evidence type="ECO:0000313" key="11">
    <source>
        <dbReference type="EMBL" id="ADC90142.1"/>
    </source>
</evidence>
<dbReference type="HAMAP" id="MF_00210">
    <property type="entry name" value="EPSP_synth"/>
    <property type="match status" value="1"/>
</dbReference>
<dbReference type="OrthoDB" id="9809920at2"/>
<feature type="binding site" evidence="9">
    <location>
        <position position="91"/>
    </location>
    <ligand>
        <name>phosphoenolpyruvate</name>
        <dbReference type="ChEBI" id="CHEBI:58702"/>
    </ligand>
</feature>
<comment type="function">
    <text evidence="1 9">Catalyzes the transfer of the enolpyruvyl moiety of phosphoenolpyruvate (PEP) to the 5-hydroxyl of shikimate-3-phosphate (S3P) to produce enolpyruvyl shikimate-3-phosphate and inorganic phosphate.</text>
</comment>
<evidence type="ECO:0000256" key="5">
    <source>
        <dbReference type="ARBA" id="ARBA00022605"/>
    </source>
</evidence>
<dbReference type="EMBL" id="CP001931">
    <property type="protein sequence ID" value="ADC90142.1"/>
    <property type="molecule type" value="Genomic_DNA"/>
</dbReference>
<feature type="binding site" evidence="9">
    <location>
        <position position="164"/>
    </location>
    <ligand>
        <name>3-phosphoshikimate</name>
        <dbReference type="ChEBI" id="CHEBI:145989"/>
    </ligand>
</feature>
<feature type="domain" description="Enolpyruvate transferase" evidence="10">
    <location>
        <begin position="4"/>
        <end position="425"/>
    </location>
</feature>
<accession>D3SN12</accession>
<reference evidence="12" key="1">
    <citation type="journal article" date="2010" name="Stand. Genomic Sci.">
        <title>Complete genome sequence of Thermocrinis albus type strain (HI 11/12T).</title>
        <authorList>
            <person name="Wirth R."/>
            <person name="Sikorski J."/>
            <person name="Brambilla E."/>
            <person name="Misra M."/>
            <person name="Lapidus A."/>
            <person name="Copeland A."/>
            <person name="Nolan M."/>
            <person name="Lucas S."/>
            <person name="Chen F."/>
            <person name="Tice H."/>
            <person name="Cheng J.F."/>
            <person name="Han C."/>
            <person name="Detter J.C."/>
            <person name="Tapia R."/>
            <person name="Bruce D."/>
            <person name="Goodwin L."/>
            <person name="Pitluck S."/>
            <person name="Pati A."/>
            <person name="Anderson I."/>
            <person name="Ivanova N."/>
            <person name="Mavromatis K."/>
            <person name="Mikhailova N."/>
            <person name="Chen A."/>
            <person name="Palaniappan K."/>
            <person name="Bilek Y."/>
            <person name="Hader T."/>
            <person name="Land M."/>
            <person name="Hauser L."/>
            <person name="Chang Y.J."/>
            <person name="Jeffries C.D."/>
            <person name="Tindall B.J."/>
            <person name="Rohde M."/>
            <person name="Goker M."/>
            <person name="Bristow J."/>
            <person name="Eisen J.A."/>
            <person name="Markowitz V."/>
            <person name="Hugenholtz P."/>
            <person name="Kyrpides N.C."/>
            <person name="Klenk H.P."/>
        </authorList>
    </citation>
    <scope>NUCLEOTIDE SEQUENCE [LARGE SCALE GENOMIC DNA]</scope>
    <source>
        <strain evidence="12">DSM 14484 / JCM 11386 / HI 11/12</strain>
    </source>
</reference>
<keyword evidence="6 9" id="KW-0808">Transferase</keyword>
<dbReference type="PROSITE" id="PS00104">
    <property type="entry name" value="EPSP_SYNTHASE_1"/>
    <property type="match status" value="1"/>
</dbReference>
<dbReference type="Pfam" id="PF00275">
    <property type="entry name" value="EPSP_synthase"/>
    <property type="match status" value="1"/>
</dbReference>
<evidence type="ECO:0000256" key="7">
    <source>
        <dbReference type="ARBA" id="ARBA00023141"/>
    </source>
</evidence>
<comment type="similarity">
    <text evidence="3 9">Belongs to the EPSP synthase family.</text>
</comment>
<dbReference type="GO" id="GO:0005737">
    <property type="term" value="C:cytoplasm"/>
    <property type="evidence" value="ECO:0007669"/>
    <property type="project" value="UniProtKB-SubCell"/>
</dbReference>
<dbReference type="HOGENOM" id="CLU_024321_0_1_0"/>
<name>D3SN12_THEAH</name>
<dbReference type="RefSeq" id="WP_012992548.1">
    <property type="nucleotide sequence ID" value="NC_013894.1"/>
</dbReference>
<comment type="subcellular location">
    <subcellularLocation>
        <location evidence="9">Cytoplasm</location>
    </subcellularLocation>
</comment>
<evidence type="ECO:0000256" key="1">
    <source>
        <dbReference type="ARBA" id="ARBA00002174"/>
    </source>
</evidence>
<dbReference type="NCBIfam" id="TIGR01356">
    <property type="entry name" value="aroA"/>
    <property type="match status" value="1"/>
</dbReference>
<comment type="subunit">
    <text evidence="9">Monomer.</text>
</comment>
<proteinExistence type="inferred from homology"/>
<feature type="binding site" evidence="9">
    <location>
        <position position="166"/>
    </location>
    <ligand>
        <name>phosphoenolpyruvate</name>
        <dbReference type="ChEBI" id="CHEBI:58702"/>
    </ligand>
</feature>
<dbReference type="FunFam" id="3.65.10.10:FF:000006">
    <property type="entry name" value="3-phosphoshikimate 1-carboxyvinyltransferase"/>
    <property type="match status" value="1"/>
</dbReference>
<evidence type="ECO:0000256" key="9">
    <source>
        <dbReference type="HAMAP-Rule" id="MF_00210"/>
    </source>
</evidence>
<dbReference type="CDD" id="cd01556">
    <property type="entry name" value="EPSP_synthase"/>
    <property type="match status" value="1"/>
</dbReference>
<dbReference type="EC" id="2.5.1.19" evidence="9"/>
<dbReference type="GO" id="GO:0003866">
    <property type="term" value="F:3-phosphoshikimate 1-carboxyvinyltransferase activity"/>
    <property type="evidence" value="ECO:0007669"/>
    <property type="project" value="UniProtKB-UniRule"/>
</dbReference>
<feature type="binding site" evidence="9">
    <location>
        <position position="20"/>
    </location>
    <ligand>
        <name>3-phosphoshikimate</name>
        <dbReference type="ChEBI" id="CHEBI:145989"/>
    </ligand>
</feature>
<feature type="binding site" evidence="9">
    <location>
        <position position="390"/>
    </location>
    <ligand>
        <name>phosphoenolpyruvate</name>
        <dbReference type="ChEBI" id="CHEBI:58702"/>
    </ligand>
</feature>
<sequence>MLKVRKVKKVRGELRVPSDKSVSHRAVILSAMAEGESVVHDWLISADTLATLRAVRALGTKVQRKGATLRIWGRAMRFQEPSDVLNAQNSGTTARLLMGLLATQPFFSTITGDSSLRKRPMLRVVEPLRQMGAWLDGRERGNKLPVSVRGGTLKGISFFNVKASAQVKSAILLAGLGAEGYTQVEEPVLSRDHTERMLKLFGVEVLTLDTEKGRMVKIEGGQIPKSAEVFCPADPSSAAFFVALALLVDDSEVLLKDVMVNPTRDGFFRKVRQMGGEIYYENLREISGEPIADIRVVGGRKLKGVEVKGEEVPSLIDEIPVLSVLMALAEGRSRVKGASELRVKESDRIRAVVENLRSMGAKVEELEDGFEIEGVSSLKGAFIKTYGDHRIAMAFTVAGLVAEGETVIDNPHCVAVSYPDFYRDLAGITEMSF</sequence>
<dbReference type="InterPro" id="IPR013792">
    <property type="entry name" value="RNA3'P_cycl/enolpyr_Trfase_a/b"/>
</dbReference>
<feature type="binding site" evidence="9">
    <location>
        <position position="317"/>
    </location>
    <ligand>
        <name>3-phosphoshikimate</name>
        <dbReference type="ChEBI" id="CHEBI:145989"/>
    </ligand>
</feature>
<dbReference type="GO" id="GO:0009423">
    <property type="term" value="P:chorismate biosynthetic process"/>
    <property type="evidence" value="ECO:0007669"/>
    <property type="project" value="UniProtKB-UniRule"/>
</dbReference>
<organism evidence="11 12">
    <name type="scientific">Thermocrinis albus (strain DSM 14484 / JCM 11386 / HI 11/12)</name>
    <dbReference type="NCBI Taxonomy" id="638303"/>
    <lineage>
        <taxon>Bacteria</taxon>
        <taxon>Pseudomonadati</taxon>
        <taxon>Aquificota</taxon>
        <taxon>Aquificia</taxon>
        <taxon>Aquificales</taxon>
        <taxon>Aquificaceae</taxon>
        <taxon>Thermocrinis</taxon>
    </lineage>
</organism>
<dbReference type="Proteomes" id="UP000002043">
    <property type="component" value="Chromosome"/>
</dbReference>
<feature type="binding site" evidence="9">
    <location>
        <position position="166"/>
    </location>
    <ligand>
        <name>3-phosphoshikimate</name>
        <dbReference type="ChEBI" id="CHEBI:145989"/>
    </ligand>
</feature>
<evidence type="ECO:0000256" key="3">
    <source>
        <dbReference type="ARBA" id="ARBA00009948"/>
    </source>
</evidence>
<dbReference type="GO" id="GO:0009073">
    <property type="term" value="P:aromatic amino acid family biosynthetic process"/>
    <property type="evidence" value="ECO:0007669"/>
    <property type="project" value="UniProtKB-KW"/>
</dbReference>
<evidence type="ECO:0000259" key="10">
    <source>
        <dbReference type="Pfam" id="PF00275"/>
    </source>
</evidence>
<feature type="binding site" evidence="9">
    <location>
        <position position="21"/>
    </location>
    <ligand>
        <name>3-phosphoshikimate</name>
        <dbReference type="ChEBI" id="CHEBI:145989"/>
    </ligand>
</feature>
<evidence type="ECO:0000256" key="4">
    <source>
        <dbReference type="ARBA" id="ARBA00022490"/>
    </source>
</evidence>
<feature type="binding site" evidence="9">
    <location>
        <position position="348"/>
    </location>
    <ligand>
        <name>phosphoenolpyruvate</name>
        <dbReference type="ChEBI" id="CHEBI:58702"/>
    </ligand>
</feature>
<feature type="binding site" evidence="9">
    <location>
        <position position="119"/>
    </location>
    <ligand>
        <name>phosphoenolpyruvate</name>
        <dbReference type="ChEBI" id="CHEBI:58702"/>
    </ligand>
</feature>
<evidence type="ECO:0000313" key="12">
    <source>
        <dbReference type="Proteomes" id="UP000002043"/>
    </source>
</evidence>
<feature type="binding site" evidence="9">
    <location>
        <position position="20"/>
    </location>
    <ligand>
        <name>phosphoenolpyruvate</name>
        <dbReference type="ChEBI" id="CHEBI:58702"/>
    </ligand>
</feature>
<feature type="binding site" evidence="9">
    <location>
        <position position="344"/>
    </location>
    <ligand>
        <name>3-phosphoshikimate</name>
        <dbReference type="ChEBI" id="CHEBI:145989"/>
    </ligand>
</feature>
<dbReference type="InterPro" id="IPR001986">
    <property type="entry name" value="Enolpyruvate_Tfrase_dom"/>
</dbReference>
<dbReference type="PANTHER" id="PTHR21090">
    <property type="entry name" value="AROM/DEHYDROQUINATE SYNTHASE"/>
    <property type="match status" value="1"/>
</dbReference>
<dbReference type="InterPro" id="IPR023193">
    <property type="entry name" value="EPSP_synthase_CS"/>
</dbReference>
<dbReference type="AlphaFoldDB" id="D3SN12"/>
<evidence type="ECO:0000256" key="2">
    <source>
        <dbReference type="ARBA" id="ARBA00004811"/>
    </source>
</evidence>
<comment type="catalytic activity">
    <reaction evidence="8">
        <text>3-phosphoshikimate + phosphoenolpyruvate = 5-O-(1-carboxyvinyl)-3-phosphoshikimate + phosphate</text>
        <dbReference type="Rhea" id="RHEA:21256"/>
        <dbReference type="ChEBI" id="CHEBI:43474"/>
        <dbReference type="ChEBI" id="CHEBI:57701"/>
        <dbReference type="ChEBI" id="CHEBI:58702"/>
        <dbReference type="ChEBI" id="CHEBI:145989"/>
        <dbReference type="EC" id="2.5.1.19"/>
    </reaction>
    <physiologicalReaction direction="left-to-right" evidence="8">
        <dbReference type="Rhea" id="RHEA:21257"/>
    </physiologicalReaction>
</comment>
<dbReference type="GO" id="GO:0008652">
    <property type="term" value="P:amino acid biosynthetic process"/>
    <property type="evidence" value="ECO:0007669"/>
    <property type="project" value="UniProtKB-KW"/>
</dbReference>
<evidence type="ECO:0000256" key="6">
    <source>
        <dbReference type="ARBA" id="ARBA00022679"/>
    </source>
</evidence>
<dbReference type="PIRSF" id="PIRSF000505">
    <property type="entry name" value="EPSPS"/>
    <property type="match status" value="1"/>
</dbReference>
<keyword evidence="7 9" id="KW-0057">Aromatic amino acid biosynthesis</keyword>
<dbReference type="PANTHER" id="PTHR21090:SF5">
    <property type="entry name" value="PENTAFUNCTIONAL AROM POLYPEPTIDE"/>
    <property type="match status" value="1"/>
</dbReference>
<dbReference type="SUPFAM" id="SSF55205">
    <property type="entry name" value="EPT/RTPC-like"/>
    <property type="match status" value="1"/>
</dbReference>
<keyword evidence="5 9" id="KW-0028">Amino-acid biosynthesis</keyword>
<dbReference type="eggNOG" id="COG0128">
    <property type="taxonomic scope" value="Bacteria"/>
</dbReference>
<dbReference type="InterPro" id="IPR036968">
    <property type="entry name" value="Enolpyruvate_Tfrase_sf"/>
</dbReference>
<keyword evidence="12" id="KW-1185">Reference proteome</keyword>
<protein>
    <recommendedName>
        <fullName evidence="9">3-phosphoshikimate 1-carboxyvinyltransferase</fullName>
        <ecNumber evidence="9">2.5.1.19</ecNumber>
    </recommendedName>
    <alternativeName>
        <fullName evidence="9">5-enolpyruvylshikimate-3-phosphate synthase</fullName>
        <shortName evidence="9">EPSP synthase</shortName>
        <shortName evidence="9">EPSPS</shortName>
    </alternativeName>
</protein>
<dbReference type="Gene3D" id="3.65.10.10">
    <property type="entry name" value="Enolpyruvate transferase domain"/>
    <property type="match status" value="2"/>
</dbReference>
<dbReference type="UniPathway" id="UPA00053">
    <property type="reaction ID" value="UER00089"/>
</dbReference>
<comment type="caution">
    <text evidence="9">Lacks conserved residue(s) required for the propagation of feature annotation.</text>
</comment>
<dbReference type="FunFam" id="3.65.10.10:FF:000005">
    <property type="entry name" value="3-phosphoshikimate 1-carboxyvinyltransferase"/>
    <property type="match status" value="1"/>
</dbReference>
<dbReference type="PROSITE" id="PS00885">
    <property type="entry name" value="EPSP_SYNTHASE_2"/>
    <property type="match status" value="1"/>
</dbReference>
<evidence type="ECO:0000256" key="8">
    <source>
        <dbReference type="ARBA" id="ARBA00044633"/>
    </source>
</evidence>
<dbReference type="InterPro" id="IPR006264">
    <property type="entry name" value="EPSP_synthase"/>
</dbReference>
<feature type="binding site" evidence="9">
    <location>
        <position position="25"/>
    </location>
    <ligand>
        <name>3-phosphoshikimate</name>
        <dbReference type="ChEBI" id="CHEBI:145989"/>
    </ligand>
</feature>
<comment type="pathway">
    <text evidence="2 9">Metabolic intermediate biosynthesis; chorismate biosynthesis; chorismate from D-erythrose 4-phosphate and phosphoenolpyruvate: step 6/7.</text>
</comment>